<dbReference type="PANTHER" id="PTHR30050">
    <property type="entry name" value="CHROMOSOMAL REPLICATION INITIATOR PROTEIN DNAA"/>
    <property type="match status" value="1"/>
</dbReference>
<organism evidence="2 3">
    <name type="scientific">Candidatus Avidehalobacter gallistercoris</name>
    <dbReference type="NCBI Taxonomy" id="2840694"/>
    <lineage>
        <taxon>Bacteria</taxon>
        <taxon>Bacillati</taxon>
        <taxon>Bacillota</taxon>
        <taxon>Clostridia</taxon>
        <taxon>Eubacteriales</taxon>
        <taxon>Peptococcaceae</taxon>
        <taxon>Peptococcaceae incertae sedis</taxon>
        <taxon>Candidatus Avidehalobacter</taxon>
    </lineage>
</organism>
<dbReference type="InterPro" id="IPR003593">
    <property type="entry name" value="AAA+_ATPase"/>
</dbReference>
<reference evidence="2" key="2">
    <citation type="journal article" date="2021" name="PeerJ">
        <title>Extensive microbial diversity within the chicken gut microbiome revealed by metagenomics and culture.</title>
        <authorList>
            <person name="Gilroy R."/>
            <person name="Ravi A."/>
            <person name="Getino M."/>
            <person name="Pursley I."/>
            <person name="Horton D.L."/>
            <person name="Alikhan N.F."/>
            <person name="Baker D."/>
            <person name="Gharbi K."/>
            <person name="Hall N."/>
            <person name="Watson M."/>
            <person name="Adriaenssens E.M."/>
            <person name="Foster-Nyarko E."/>
            <person name="Jarju S."/>
            <person name="Secka A."/>
            <person name="Antonio M."/>
            <person name="Oren A."/>
            <person name="Chaudhuri R.R."/>
            <person name="La Ragione R."/>
            <person name="Hildebrand F."/>
            <person name="Pallen M.J."/>
        </authorList>
    </citation>
    <scope>NUCLEOTIDE SEQUENCE</scope>
    <source>
        <strain evidence="2">2830</strain>
    </source>
</reference>
<reference evidence="2" key="1">
    <citation type="submission" date="2020-10" db="EMBL/GenBank/DDBJ databases">
        <authorList>
            <person name="Gilroy R."/>
        </authorList>
    </citation>
    <scope>NUCLEOTIDE SEQUENCE</scope>
    <source>
        <strain evidence="2">2830</strain>
    </source>
</reference>
<name>A0A9D1HK13_9FIRM</name>
<dbReference type="PANTHER" id="PTHR30050:SF4">
    <property type="entry name" value="ATP-BINDING PROTEIN RV3427C IN INSERTION SEQUENCE-RELATED"/>
    <property type="match status" value="1"/>
</dbReference>
<evidence type="ECO:0000313" key="2">
    <source>
        <dbReference type="EMBL" id="HIU10689.1"/>
    </source>
</evidence>
<sequence>MESIGDIITAGSIDAAAGEQKIYSQGDCSFCGGSGFILQADGTARRCVCYAERRLLNAQKRAGLQPMLRRMSFDNFDLTCYASGIQAPVGRGQTYYELARAAKAKTEELCRAVCQGEQPRGLLLLGQVGSGKTHLAAAAANRLVQKGRNVLFIVVPDLLDELKSSFGGDETAGQELLRRAKRAEVLVLDDLGTHNMSDWTRGVLFAILNFRVNEGLTTIATSNLDEVSLKDALGVRSLSRLLALCEPCFLPCDRDLRLRGLEKK</sequence>
<feature type="domain" description="AAA+ ATPase" evidence="1">
    <location>
        <begin position="118"/>
        <end position="249"/>
    </location>
</feature>
<dbReference type="GO" id="GO:0005524">
    <property type="term" value="F:ATP binding"/>
    <property type="evidence" value="ECO:0007669"/>
    <property type="project" value="UniProtKB-KW"/>
</dbReference>
<dbReference type="InterPro" id="IPR002611">
    <property type="entry name" value="IstB_ATP-bd"/>
</dbReference>
<dbReference type="Gene3D" id="3.40.50.300">
    <property type="entry name" value="P-loop containing nucleotide triphosphate hydrolases"/>
    <property type="match status" value="1"/>
</dbReference>
<dbReference type="CDD" id="cd00009">
    <property type="entry name" value="AAA"/>
    <property type="match status" value="1"/>
</dbReference>
<dbReference type="AlphaFoldDB" id="A0A9D1HK13"/>
<evidence type="ECO:0000313" key="3">
    <source>
        <dbReference type="Proteomes" id="UP000824124"/>
    </source>
</evidence>
<gene>
    <name evidence="2" type="ORF">IAB00_05560</name>
</gene>
<dbReference type="Pfam" id="PF01695">
    <property type="entry name" value="IstB_IS21"/>
    <property type="match status" value="1"/>
</dbReference>
<dbReference type="SMART" id="SM00382">
    <property type="entry name" value="AAA"/>
    <property type="match status" value="1"/>
</dbReference>
<dbReference type="SUPFAM" id="SSF52540">
    <property type="entry name" value="P-loop containing nucleoside triphosphate hydrolases"/>
    <property type="match status" value="1"/>
</dbReference>
<dbReference type="InterPro" id="IPR027417">
    <property type="entry name" value="P-loop_NTPase"/>
</dbReference>
<keyword evidence="2" id="KW-0547">Nucleotide-binding</keyword>
<dbReference type="Proteomes" id="UP000824124">
    <property type="component" value="Unassembled WGS sequence"/>
</dbReference>
<proteinExistence type="predicted"/>
<comment type="caution">
    <text evidence="2">The sequence shown here is derived from an EMBL/GenBank/DDBJ whole genome shotgun (WGS) entry which is preliminary data.</text>
</comment>
<accession>A0A9D1HK13</accession>
<keyword evidence="2" id="KW-0067">ATP-binding</keyword>
<dbReference type="EMBL" id="DVMH01000028">
    <property type="protein sequence ID" value="HIU10689.1"/>
    <property type="molecule type" value="Genomic_DNA"/>
</dbReference>
<evidence type="ECO:0000259" key="1">
    <source>
        <dbReference type="SMART" id="SM00382"/>
    </source>
</evidence>
<dbReference type="GO" id="GO:0006260">
    <property type="term" value="P:DNA replication"/>
    <property type="evidence" value="ECO:0007669"/>
    <property type="project" value="TreeGrafter"/>
</dbReference>
<protein>
    <submittedName>
        <fullName evidence="2">ATP-binding protein</fullName>
    </submittedName>
</protein>